<dbReference type="AlphaFoldDB" id="A0A1B6CIM0"/>
<accession>A0A1B6CIM0</accession>
<dbReference type="PANTHER" id="PTHR28597:SF1">
    <property type="entry name" value="VOLTAGE-DEPENDENT CALCIUM CHANNEL BETA SUBUNIT-ASSOCIATED REGULATORY PROTEIN"/>
    <property type="match status" value="1"/>
</dbReference>
<evidence type="ECO:0000313" key="2">
    <source>
        <dbReference type="EMBL" id="JAS13298.1"/>
    </source>
</evidence>
<feature type="region of interest" description="Disordered" evidence="1">
    <location>
        <begin position="143"/>
        <end position="212"/>
    </location>
</feature>
<dbReference type="GO" id="GO:0045955">
    <property type="term" value="P:negative regulation of calcium ion-dependent exocytosis"/>
    <property type="evidence" value="ECO:0007669"/>
    <property type="project" value="TreeGrafter"/>
</dbReference>
<dbReference type="EMBL" id="GEDC01024000">
    <property type="protein sequence ID" value="JAS13298.1"/>
    <property type="molecule type" value="Transcribed_RNA"/>
</dbReference>
<evidence type="ECO:0000256" key="1">
    <source>
        <dbReference type="SAM" id="MobiDB-lite"/>
    </source>
</evidence>
<feature type="region of interest" description="Disordered" evidence="1">
    <location>
        <begin position="62"/>
        <end position="113"/>
    </location>
</feature>
<dbReference type="PANTHER" id="PTHR28597">
    <property type="entry name" value="VOLTAGE-DEPENDENT CALCIUM CHANNEL BETA SUBUNIT-ASSOCIATED REGULATORY PROTEIN"/>
    <property type="match status" value="1"/>
</dbReference>
<feature type="compositionally biased region" description="Polar residues" evidence="1">
    <location>
        <begin position="93"/>
        <end position="102"/>
    </location>
</feature>
<dbReference type="GO" id="GO:0005886">
    <property type="term" value="C:plasma membrane"/>
    <property type="evidence" value="ECO:0007669"/>
    <property type="project" value="TreeGrafter"/>
</dbReference>
<feature type="compositionally biased region" description="Polar residues" evidence="1">
    <location>
        <begin position="75"/>
        <end position="86"/>
    </location>
</feature>
<proteinExistence type="predicted"/>
<dbReference type="GO" id="GO:0044325">
    <property type="term" value="F:transmembrane transporter binding"/>
    <property type="evidence" value="ECO:0007669"/>
    <property type="project" value="InterPro"/>
</dbReference>
<feature type="non-terminal residue" evidence="2">
    <location>
        <position position="1"/>
    </location>
</feature>
<gene>
    <name evidence="2" type="ORF">g.45446</name>
</gene>
<dbReference type="InterPro" id="IPR037658">
    <property type="entry name" value="CBARP"/>
</dbReference>
<protein>
    <submittedName>
        <fullName evidence="2">Uncharacterized protein</fullName>
    </submittedName>
</protein>
<feature type="compositionally biased region" description="Polar residues" evidence="1">
    <location>
        <begin position="151"/>
        <end position="161"/>
    </location>
</feature>
<name>A0A1B6CIM0_9HEMI</name>
<organism evidence="2">
    <name type="scientific">Clastoptera arizonana</name>
    <name type="common">Arizona spittle bug</name>
    <dbReference type="NCBI Taxonomy" id="38151"/>
    <lineage>
        <taxon>Eukaryota</taxon>
        <taxon>Metazoa</taxon>
        <taxon>Ecdysozoa</taxon>
        <taxon>Arthropoda</taxon>
        <taxon>Hexapoda</taxon>
        <taxon>Insecta</taxon>
        <taxon>Pterygota</taxon>
        <taxon>Neoptera</taxon>
        <taxon>Paraneoptera</taxon>
        <taxon>Hemiptera</taxon>
        <taxon>Auchenorrhyncha</taxon>
        <taxon>Cercopoidea</taxon>
        <taxon>Clastopteridae</taxon>
        <taxon>Clastoptera</taxon>
    </lineage>
</organism>
<feature type="compositionally biased region" description="Polar residues" evidence="1">
    <location>
        <begin position="167"/>
        <end position="195"/>
    </location>
</feature>
<sequence>DTNELSKVRYNDTGSLEEVNVENLVDYYVEDELLVHLDEDHEHVKKQYKRLWQLRATLEEDEDKKRSNTKIAEIPQQQTHRSPSQSPERETSHTTSFESNTEPLLEETGRWQPQSLQLPSYEARRQTYRNILSWRLQKIEARNQRHHHGRQTSLDDNSFDSVDTVDTEGSSDASRLDQATTSFESTTDNTDSASETHAHRLQQLRADSGYRSLENPVPSLKMMYNQQYQVGSTEFEPHEHRIPCLGESVEEGSETEELTRKDDVHSDRFSSRKHVTLDLEIKEEPSEKIKHKKSEVSMQWRGWKSTPDSASRKRHEFSCRPMIGEEIHRDYSVDEKSDALFREFSKCDTESVYQKQRLKSYRRLQGYYREALISEPSSGFSINYMDDETELATLPIIRIAPDDDSSDHL</sequence>
<dbReference type="GO" id="GO:0030141">
    <property type="term" value="C:secretory granule"/>
    <property type="evidence" value="ECO:0007669"/>
    <property type="project" value="TreeGrafter"/>
</dbReference>
<reference evidence="2" key="1">
    <citation type="submission" date="2015-12" db="EMBL/GenBank/DDBJ databases">
        <title>De novo transcriptome assembly of four potential Pierce s Disease insect vectors from Arizona vineyards.</title>
        <authorList>
            <person name="Tassone E.E."/>
        </authorList>
    </citation>
    <scope>NUCLEOTIDE SEQUENCE</scope>
</reference>